<reference evidence="2 3" key="1">
    <citation type="journal article" date="2014" name="Genome Announc.">
        <title>Draft Genome Sequence of Lysobacter capsici AZ78, a Bacterium Antagonistic to Plant-Pathogenic Oomycetes.</title>
        <authorList>
            <person name="Puopolo G."/>
            <person name="Sonego P."/>
            <person name="Engelen K."/>
            <person name="Pertot I."/>
        </authorList>
    </citation>
    <scope>NUCLEOTIDE SEQUENCE [LARGE SCALE GENOMIC DNA]</scope>
    <source>
        <strain evidence="2 3">AZ78</strain>
    </source>
</reference>
<dbReference type="OrthoDB" id="4265398at2"/>
<evidence type="ECO:0000259" key="1">
    <source>
        <dbReference type="PROSITE" id="PS51819"/>
    </source>
</evidence>
<proteinExistence type="predicted"/>
<gene>
    <name evidence="2" type="ORF">AZ78_2385</name>
</gene>
<dbReference type="SUPFAM" id="SSF54593">
    <property type="entry name" value="Glyoxalase/Bleomycin resistance protein/Dihydroxybiphenyl dioxygenase"/>
    <property type="match status" value="1"/>
</dbReference>
<dbReference type="RefSeq" id="WP_036102416.1">
    <property type="nucleotide sequence ID" value="NZ_JAJA02000001.1"/>
</dbReference>
<comment type="caution">
    <text evidence="2">The sequence shown here is derived from an EMBL/GenBank/DDBJ whole genome shotgun (WGS) entry which is preliminary data.</text>
</comment>
<dbReference type="InterPro" id="IPR004360">
    <property type="entry name" value="Glyas_Fos-R_dOase_dom"/>
</dbReference>
<keyword evidence="3" id="KW-1185">Reference proteome</keyword>
<dbReference type="Proteomes" id="UP000023435">
    <property type="component" value="Unassembled WGS sequence"/>
</dbReference>
<protein>
    <submittedName>
        <fullName evidence="2">Glyoxalase family protein</fullName>
    </submittedName>
</protein>
<dbReference type="PANTHER" id="PTHR36503">
    <property type="entry name" value="BLR2520 PROTEIN"/>
    <property type="match status" value="1"/>
</dbReference>
<name>A0A120AGN6_9GAMM</name>
<dbReference type="InterPro" id="IPR037523">
    <property type="entry name" value="VOC_core"/>
</dbReference>
<accession>A0A120AGN6</accession>
<evidence type="ECO:0000313" key="3">
    <source>
        <dbReference type="Proteomes" id="UP000023435"/>
    </source>
</evidence>
<dbReference type="PROSITE" id="PS51819">
    <property type="entry name" value="VOC"/>
    <property type="match status" value="1"/>
</dbReference>
<dbReference type="InterPro" id="IPR029068">
    <property type="entry name" value="Glyas_Bleomycin-R_OHBP_Dase"/>
</dbReference>
<dbReference type="AlphaFoldDB" id="A0A120AGN6"/>
<sequence>MTTHSQLFVNLSVKSLPRAVEFYTQLGYSFNAKFTDENATCMIVGENIFVMLLVEPFFQSFTKKTLVDASKQVESLIAVSLPGRAEVDALADKAAAAGATMHEPKDYGFMYQRSYDDLDGHTWEVFYMDPDADPSAAQQ</sequence>
<dbReference type="PANTHER" id="PTHR36503:SF2">
    <property type="entry name" value="BLR2408 PROTEIN"/>
    <property type="match status" value="1"/>
</dbReference>
<evidence type="ECO:0000313" key="2">
    <source>
        <dbReference type="EMBL" id="KWS04835.1"/>
    </source>
</evidence>
<feature type="domain" description="VOC" evidence="1">
    <location>
        <begin position="5"/>
        <end position="128"/>
    </location>
</feature>
<dbReference type="EMBL" id="JAJA02000001">
    <property type="protein sequence ID" value="KWS04835.1"/>
    <property type="molecule type" value="Genomic_DNA"/>
</dbReference>
<dbReference type="Pfam" id="PF00903">
    <property type="entry name" value="Glyoxalase"/>
    <property type="match status" value="1"/>
</dbReference>
<organism evidence="2 3">
    <name type="scientific">Lysobacter capsici AZ78</name>
    <dbReference type="NCBI Taxonomy" id="1444315"/>
    <lineage>
        <taxon>Bacteria</taxon>
        <taxon>Pseudomonadati</taxon>
        <taxon>Pseudomonadota</taxon>
        <taxon>Gammaproteobacteria</taxon>
        <taxon>Lysobacterales</taxon>
        <taxon>Lysobacteraceae</taxon>
        <taxon>Lysobacter</taxon>
    </lineage>
</organism>
<dbReference type="Gene3D" id="3.10.180.10">
    <property type="entry name" value="2,3-Dihydroxybiphenyl 1,2-Dioxygenase, domain 1"/>
    <property type="match status" value="1"/>
</dbReference>